<dbReference type="EMBL" id="MT776523">
    <property type="protein sequence ID" value="QNT35469.1"/>
    <property type="molecule type" value="Genomic_DNA"/>
</dbReference>
<reference evidence="1" key="1">
    <citation type="submission" date="2020-07" db="EMBL/GenBank/DDBJ databases">
        <title>Unique genomic features of the anaerobic methanotrophic archaea.</title>
        <authorList>
            <person name="Chadwick G.L."/>
            <person name="Skennerton C.T."/>
            <person name="Laso-Perez R."/>
            <person name="Leu A.O."/>
            <person name="Speth D.R."/>
            <person name="Yu H."/>
            <person name="Morgan-Lang C."/>
            <person name="Hatzenpichler R."/>
            <person name="Goudeau D."/>
            <person name="Malmstrom R."/>
            <person name="Brazelton W.J."/>
            <person name="Woyke T."/>
            <person name="Hallam S.J."/>
            <person name="Tyson G.W."/>
            <person name="Wegener G."/>
            <person name="Boetius A."/>
            <person name="Orphan V."/>
        </authorList>
    </citation>
    <scope>NUCLEOTIDE SEQUENCE</scope>
</reference>
<sequence>MPEEERISEIISTIQKIKESKQPVTTYFEQNPVPFYVKLTERIKDYIVSTVREDRSISSPQLQNKILNQFDVKISESSLNNFRTSVSLTRLPRPKEERYKDQKSGGGAILTSLAFATRIIELFTRTILDQVDDVRQSSLFKQNKNIGKDHPDTRLHGTFTGEYNQLKHVRENRFRSIDDKIKNKDFSAMNIFEMSEKTISRHNLDLLCLPLVTSNGKTSRVNRVK</sequence>
<organism evidence="1">
    <name type="scientific">uncultured Methanosarcinales archaeon</name>
    <dbReference type="NCBI Taxonomy" id="183757"/>
    <lineage>
        <taxon>Archaea</taxon>
        <taxon>Methanobacteriati</taxon>
        <taxon>Methanobacteriota</taxon>
        <taxon>Stenosarchaea group</taxon>
        <taxon>Methanomicrobia</taxon>
        <taxon>Methanosarcinales</taxon>
        <taxon>environmental samples</taxon>
    </lineage>
</organism>
<proteinExistence type="predicted"/>
<dbReference type="AlphaFoldDB" id="A0A7H1KNF5"/>
<protein>
    <submittedName>
        <fullName evidence="1">Uncharacterized protein</fullName>
    </submittedName>
</protein>
<evidence type="ECO:0000313" key="1">
    <source>
        <dbReference type="EMBL" id="QNT35469.1"/>
    </source>
</evidence>
<gene>
    <name evidence="1" type="ORF">EKMJPAOO_00019</name>
</gene>
<accession>A0A7H1KNF5</accession>
<name>A0A7H1KNF5_9EURY</name>